<accession>A0AAD6U6H6</accession>
<protein>
    <submittedName>
        <fullName evidence="2">Uncharacterized protein</fullName>
    </submittedName>
</protein>
<gene>
    <name evidence="2" type="ORF">B0H15DRAFT_930247</name>
</gene>
<name>A0AAD6U6H6_9AGAR</name>
<dbReference type="EMBL" id="JARJCN010000021">
    <property type="protein sequence ID" value="KAJ7090742.1"/>
    <property type="molecule type" value="Genomic_DNA"/>
</dbReference>
<evidence type="ECO:0000313" key="2">
    <source>
        <dbReference type="EMBL" id="KAJ7090742.1"/>
    </source>
</evidence>
<comment type="caution">
    <text evidence="2">The sequence shown here is derived from an EMBL/GenBank/DDBJ whole genome shotgun (WGS) entry which is preliminary data.</text>
</comment>
<proteinExistence type="predicted"/>
<evidence type="ECO:0000313" key="3">
    <source>
        <dbReference type="Proteomes" id="UP001222325"/>
    </source>
</evidence>
<reference evidence="2" key="1">
    <citation type="submission" date="2023-03" db="EMBL/GenBank/DDBJ databases">
        <title>Massive genome expansion in bonnet fungi (Mycena s.s.) driven by repeated elements and novel gene families across ecological guilds.</title>
        <authorList>
            <consortium name="Lawrence Berkeley National Laboratory"/>
            <person name="Harder C.B."/>
            <person name="Miyauchi S."/>
            <person name="Viragh M."/>
            <person name="Kuo A."/>
            <person name="Thoen E."/>
            <person name="Andreopoulos B."/>
            <person name="Lu D."/>
            <person name="Skrede I."/>
            <person name="Drula E."/>
            <person name="Henrissat B."/>
            <person name="Morin E."/>
            <person name="Kohler A."/>
            <person name="Barry K."/>
            <person name="LaButti K."/>
            <person name="Morin E."/>
            <person name="Salamov A."/>
            <person name="Lipzen A."/>
            <person name="Mereny Z."/>
            <person name="Hegedus B."/>
            <person name="Baldrian P."/>
            <person name="Stursova M."/>
            <person name="Weitz H."/>
            <person name="Taylor A."/>
            <person name="Grigoriev I.V."/>
            <person name="Nagy L.G."/>
            <person name="Martin F."/>
            <person name="Kauserud H."/>
        </authorList>
    </citation>
    <scope>NUCLEOTIDE SEQUENCE</scope>
    <source>
        <strain evidence="2">CBHHK173m</strain>
    </source>
</reference>
<feature type="region of interest" description="Disordered" evidence="1">
    <location>
        <begin position="1"/>
        <end position="26"/>
    </location>
</feature>
<dbReference type="AlphaFoldDB" id="A0AAD6U6H6"/>
<keyword evidence="3" id="KW-1185">Reference proteome</keyword>
<organism evidence="2 3">
    <name type="scientific">Mycena belliarum</name>
    <dbReference type="NCBI Taxonomy" id="1033014"/>
    <lineage>
        <taxon>Eukaryota</taxon>
        <taxon>Fungi</taxon>
        <taxon>Dikarya</taxon>
        <taxon>Basidiomycota</taxon>
        <taxon>Agaricomycotina</taxon>
        <taxon>Agaricomycetes</taxon>
        <taxon>Agaricomycetidae</taxon>
        <taxon>Agaricales</taxon>
        <taxon>Marasmiineae</taxon>
        <taxon>Mycenaceae</taxon>
        <taxon>Mycena</taxon>
    </lineage>
</organism>
<evidence type="ECO:0000256" key="1">
    <source>
        <dbReference type="SAM" id="MobiDB-lite"/>
    </source>
</evidence>
<sequence>MPRASDVFDVYSPTRPRGAPGAPCKSSPAAIRITCGVPAAPPRAPPPSESPYPALLPTPYAVPILPLPLTPPAAAPAGAAARSTGCGAVVHSGARPGSTHWTASAGRGAAARTVVPLPPAYLSAAQNESLGGVPRTDECGCVTLGVGCAVCGNALGTHTTPCARHRVAYTFLASAVSPPLPRRRKIPIAFEREVGAASGARSGDAFDLGAWLSQSYERRHTRAPSPSRSELEGYAAEMDAEAAAAARARVAAVARFDVQERERERERERGAWDD</sequence>
<dbReference type="Proteomes" id="UP001222325">
    <property type="component" value="Unassembled WGS sequence"/>
</dbReference>